<gene>
    <name evidence="1" type="ORF">ACFQO6_03740</name>
</gene>
<dbReference type="RefSeq" id="WP_255889462.1">
    <property type="nucleotide sequence ID" value="NZ_JAFMZM010000002.1"/>
</dbReference>
<comment type="caution">
    <text evidence="1">The sequence shown here is derived from an EMBL/GenBank/DDBJ whole genome shotgun (WGS) entry which is preliminary data.</text>
</comment>
<sequence>MGFDREARRVRDASLPDGYRLHALGSCIQLAQPIGFNATWSYLTDQLQSEWRDPRILSPAINLLEAERTAHLSICTEYAASRRFEKAGGLRFPPRSHVTPRDPMRWHGDERSGARHVLMSWSQRGRQFHIDVSSHPVGRGVIDAIEIALEGGALAGKVNDLQSALEWARRQIHVIGWQDDEVQYRAAWSTYRLLGQLHLLTHGATRVATPWNFVTTE</sequence>
<name>A0ABW2MWL2_9ACTN</name>
<proteinExistence type="predicted"/>
<organism evidence="1 2">
    <name type="scientific">Nocardioides astragali</name>
    <dbReference type="NCBI Taxonomy" id="1776736"/>
    <lineage>
        <taxon>Bacteria</taxon>
        <taxon>Bacillati</taxon>
        <taxon>Actinomycetota</taxon>
        <taxon>Actinomycetes</taxon>
        <taxon>Propionibacteriales</taxon>
        <taxon>Nocardioidaceae</taxon>
        <taxon>Nocardioides</taxon>
    </lineage>
</organism>
<dbReference type="Proteomes" id="UP001596524">
    <property type="component" value="Unassembled WGS sequence"/>
</dbReference>
<accession>A0ABW2MWL2</accession>
<evidence type="ECO:0000313" key="1">
    <source>
        <dbReference type="EMBL" id="MFC7359371.1"/>
    </source>
</evidence>
<dbReference type="EMBL" id="JBHTCH010000004">
    <property type="protein sequence ID" value="MFC7359371.1"/>
    <property type="molecule type" value="Genomic_DNA"/>
</dbReference>
<keyword evidence="2" id="KW-1185">Reference proteome</keyword>
<reference evidence="2" key="1">
    <citation type="journal article" date="2019" name="Int. J. Syst. Evol. Microbiol.">
        <title>The Global Catalogue of Microorganisms (GCM) 10K type strain sequencing project: providing services to taxonomists for standard genome sequencing and annotation.</title>
        <authorList>
            <consortium name="The Broad Institute Genomics Platform"/>
            <consortium name="The Broad Institute Genome Sequencing Center for Infectious Disease"/>
            <person name="Wu L."/>
            <person name="Ma J."/>
        </authorList>
    </citation>
    <scope>NUCLEOTIDE SEQUENCE [LARGE SCALE GENOMIC DNA]</scope>
    <source>
        <strain evidence="2">FCH27</strain>
    </source>
</reference>
<evidence type="ECO:0000313" key="2">
    <source>
        <dbReference type="Proteomes" id="UP001596524"/>
    </source>
</evidence>
<protein>
    <submittedName>
        <fullName evidence="1">Uncharacterized protein</fullName>
    </submittedName>
</protein>